<dbReference type="OrthoDB" id="2266637at2759"/>
<dbReference type="InterPro" id="IPR009057">
    <property type="entry name" value="Homeodomain-like_sf"/>
</dbReference>
<name>A0A0B7NFT1_9FUNG</name>
<dbReference type="InterPro" id="IPR036397">
    <property type="entry name" value="RNaseH_sf"/>
</dbReference>
<feature type="region of interest" description="Disordered" evidence="1">
    <location>
        <begin position="100"/>
        <end position="120"/>
    </location>
</feature>
<dbReference type="Gene3D" id="3.30.420.10">
    <property type="entry name" value="Ribonuclease H-like superfamily/Ribonuclease H"/>
    <property type="match status" value="1"/>
</dbReference>
<dbReference type="SUPFAM" id="SSF46689">
    <property type="entry name" value="Homeodomain-like"/>
    <property type="match status" value="1"/>
</dbReference>
<keyword evidence="4" id="KW-1185">Reference proteome</keyword>
<proteinExistence type="predicted"/>
<protein>
    <recommendedName>
        <fullName evidence="2">Tc1-like transposase DDE domain-containing protein</fullName>
    </recommendedName>
</protein>
<feature type="region of interest" description="Disordered" evidence="1">
    <location>
        <begin position="198"/>
        <end position="219"/>
    </location>
</feature>
<evidence type="ECO:0000256" key="1">
    <source>
        <dbReference type="SAM" id="MobiDB-lite"/>
    </source>
</evidence>
<dbReference type="PANTHER" id="PTHR46564">
    <property type="entry name" value="TRANSPOSASE"/>
    <property type="match status" value="1"/>
</dbReference>
<reference evidence="3 4" key="1">
    <citation type="submission" date="2014-09" db="EMBL/GenBank/DDBJ databases">
        <authorList>
            <person name="Ellenberger Sabrina"/>
        </authorList>
    </citation>
    <scope>NUCLEOTIDE SEQUENCE [LARGE SCALE GENOMIC DNA]</scope>
    <source>
        <strain evidence="3 4">CBS 412.66</strain>
    </source>
</reference>
<accession>A0A0B7NFT1</accession>
<dbReference type="Proteomes" id="UP000054107">
    <property type="component" value="Unassembled WGS sequence"/>
</dbReference>
<feature type="region of interest" description="Disordered" evidence="1">
    <location>
        <begin position="21"/>
        <end position="56"/>
    </location>
</feature>
<dbReference type="PANTHER" id="PTHR46564:SF1">
    <property type="entry name" value="TRANSPOSASE"/>
    <property type="match status" value="1"/>
</dbReference>
<dbReference type="Pfam" id="PF13358">
    <property type="entry name" value="DDE_3"/>
    <property type="match status" value="1"/>
</dbReference>
<evidence type="ECO:0000259" key="2">
    <source>
        <dbReference type="Pfam" id="PF13358"/>
    </source>
</evidence>
<dbReference type="EMBL" id="LN733047">
    <property type="protein sequence ID" value="CEP16277.1"/>
    <property type="molecule type" value="Genomic_DNA"/>
</dbReference>
<dbReference type="GO" id="GO:0003676">
    <property type="term" value="F:nucleic acid binding"/>
    <property type="evidence" value="ECO:0007669"/>
    <property type="project" value="InterPro"/>
</dbReference>
<gene>
    <name evidence="3" type="primary">PARPA_10533.1 scaffold 41154</name>
</gene>
<organism evidence="3 4">
    <name type="scientific">Parasitella parasitica</name>
    <dbReference type="NCBI Taxonomy" id="35722"/>
    <lineage>
        <taxon>Eukaryota</taxon>
        <taxon>Fungi</taxon>
        <taxon>Fungi incertae sedis</taxon>
        <taxon>Mucoromycota</taxon>
        <taxon>Mucoromycotina</taxon>
        <taxon>Mucoromycetes</taxon>
        <taxon>Mucorales</taxon>
        <taxon>Mucorineae</taxon>
        <taxon>Mucoraceae</taxon>
        <taxon>Parasitella</taxon>
    </lineage>
</organism>
<evidence type="ECO:0000313" key="4">
    <source>
        <dbReference type="Proteomes" id="UP000054107"/>
    </source>
</evidence>
<evidence type="ECO:0000313" key="3">
    <source>
        <dbReference type="EMBL" id="CEP16277.1"/>
    </source>
</evidence>
<dbReference type="InterPro" id="IPR038717">
    <property type="entry name" value="Tc1-like_DDE_dom"/>
</dbReference>
<dbReference type="AlphaFoldDB" id="A0A0B7NFT1"/>
<dbReference type="STRING" id="35722.A0A0B7NFT1"/>
<feature type="domain" description="Tc1-like transposase DDE" evidence="2">
    <location>
        <begin position="222"/>
        <end position="308"/>
    </location>
</feature>
<sequence length="344" mass="38622">MEDDADELESLVTLSCYEQRNPGTFDPAKRRRRIKGKAAATEDVEKSVNATKRPSNSYTDKQRHLFIWLLEERLVSAAAAAREVGVNIRTGQSWAKAYRDDPEKKVPMPKTDKKRGPKPTLLATEHKSHVINYIDENATATVSDVMDSLTNAFMDLKLTKSSVQQFMTNESVVPTTRAKSTTILGAISIRGVVKITVRKPNPPSSKKRRLAEDEEKKMGTGTNTNHYVAFLQSLMNELDKFKSMKGAYLVMDNAPIHGNEKIEALIKEKGYNCVYLPPYSPELNPIEQFWALVKNLVKRGKLLDNETLTQRITEACLQVTKRDLAGFIGHSAGRIDDCLNKLLL</sequence>